<dbReference type="EMBL" id="JABTTQ020000005">
    <property type="protein sequence ID" value="KAK6156334.1"/>
    <property type="molecule type" value="Genomic_DNA"/>
</dbReference>
<reference evidence="2 3" key="1">
    <citation type="journal article" date="2021" name="Comput. Struct. Biotechnol. J.">
        <title>De novo genome assembly of the potent medicinal plant Rehmannia glutinosa using nanopore technology.</title>
        <authorList>
            <person name="Ma L."/>
            <person name="Dong C."/>
            <person name="Song C."/>
            <person name="Wang X."/>
            <person name="Zheng X."/>
            <person name="Niu Y."/>
            <person name="Chen S."/>
            <person name="Feng W."/>
        </authorList>
    </citation>
    <scope>NUCLEOTIDE SEQUENCE [LARGE SCALE GENOMIC DNA]</scope>
    <source>
        <strain evidence="2">DH-2019</strain>
    </source>
</reference>
<dbReference type="PANTHER" id="PTHR33373">
    <property type="entry name" value="OS07G0479600 PROTEIN"/>
    <property type="match status" value="1"/>
</dbReference>
<sequence>MLRILGSNPSFYIMDNSAETSDCNENRPSENSTPPNEQKKAAENSTSTSVFVNHAAIAWDESRRKWTGDLSQRSPRIPKDPIISWSTTYEELLSTNDPFPNPIPLYKDLRDVDEQLRYPLIRK</sequence>
<keyword evidence="3" id="KW-1185">Reference proteome</keyword>
<protein>
    <recommendedName>
        <fullName evidence="4">DUF4050 domain-containing protein</fullName>
    </recommendedName>
</protein>
<evidence type="ECO:0000313" key="3">
    <source>
        <dbReference type="Proteomes" id="UP001318860"/>
    </source>
</evidence>
<dbReference type="PANTHER" id="PTHR33373:SF28">
    <property type="entry name" value="OS07G0479600 PROTEIN"/>
    <property type="match status" value="1"/>
</dbReference>
<name>A0ABR0XB03_REHGL</name>
<dbReference type="Proteomes" id="UP001318860">
    <property type="component" value="Unassembled WGS sequence"/>
</dbReference>
<feature type="region of interest" description="Disordered" evidence="1">
    <location>
        <begin position="15"/>
        <end position="47"/>
    </location>
</feature>
<evidence type="ECO:0008006" key="4">
    <source>
        <dbReference type="Google" id="ProtNLM"/>
    </source>
</evidence>
<proteinExistence type="predicted"/>
<gene>
    <name evidence="2" type="ORF">DH2020_010582</name>
</gene>
<accession>A0ABR0XB03</accession>
<evidence type="ECO:0000313" key="2">
    <source>
        <dbReference type="EMBL" id="KAK6156334.1"/>
    </source>
</evidence>
<organism evidence="2 3">
    <name type="scientific">Rehmannia glutinosa</name>
    <name type="common">Chinese foxglove</name>
    <dbReference type="NCBI Taxonomy" id="99300"/>
    <lineage>
        <taxon>Eukaryota</taxon>
        <taxon>Viridiplantae</taxon>
        <taxon>Streptophyta</taxon>
        <taxon>Embryophyta</taxon>
        <taxon>Tracheophyta</taxon>
        <taxon>Spermatophyta</taxon>
        <taxon>Magnoliopsida</taxon>
        <taxon>eudicotyledons</taxon>
        <taxon>Gunneridae</taxon>
        <taxon>Pentapetalae</taxon>
        <taxon>asterids</taxon>
        <taxon>lamiids</taxon>
        <taxon>Lamiales</taxon>
        <taxon>Orobanchaceae</taxon>
        <taxon>Rehmannieae</taxon>
        <taxon>Rehmannia</taxon>
    </lineage>
</organism>
<comment type="caution">
    <text evidence="2">The sequence shown here is derived from an EMBL/GenBank/DDBJ whole genome shotgun (WGS) entry which is preliminary data.</text>
</comment>
<evidence type="ECO:0000256" key="1">
    <source>
        <dbReference type="SAM" id="MobiDB-lite"/>
    </source>
</evidence>